<evidence type="ECO:0000313" key="2">
    <source>
        <dbReference type="Proteomes" id="UP001180487"/>
    </source>
</evidence>
<dbReference type="RefSeq" id="WP_310374157.1">
    <property type="nucleotide sequence ID" value="NZ_JAVDXT010000002.1"/>
</dbReference>
<protein>
    <submittedName>
        <fullName evidence="1">Uncharacterized protein</fullName>
    </submittedName>
</protein>
<evidence type="ECO:0000313" key="1">
    <source>
        <dbReference type="EMBL" id="MDR7378216.1"/>
    </source>
</evidence>
<dbReference type="EMBL" id="JAVDXT010000002">
    <property type="protein sequence ID" value="MDR7378216.1"/>
    <property type="molecule type" value="Genomic_DNA"/>
</dbReference>
<comment type="caution">
    <text evidence="1">The sequence shown here is derived from an EMBL/GenBank/DDBJ whole genome shotgun (WGS) entry which is preliminary data.</text>
</comment>
<accession>A0ABU2CA58</accession>
<name>A0ABU2CA58_9BURK</name>
<dbReference type="Proteomes" id="UP001180487">
    <property type="component" value="Unassembled WGS sequence"/>
</dbReference>
<organism evidence="1 2">
    <name type="scientific">Rhodoferax ferrireducens</name>
    <dbReference type="NCBI Taxonomy" id="192843"/>
    <lineage>
        <taxon>Bacteria</taxon>
        <taxon>Pseudomonadati</taxon>
        <taxon>Pseudomonadota</taxon>
        <taxon>Betaproteobacteria</taxon>
        <taxon>Burkholderiales</taxon>
        <taxon>Comamonadaceae</taxon>
        <taxon>Rhodoferax</taxon>
    </lineage>
</organism>
<sequence>MNGAIAPLSTQMQQEKEKYKNAANSVGECPLLRKLRNPDMVQILKLKTIPCTKASCAPDFGA</sequence>
<keyword evidence="2" id="KW-1185">Reference proteome</keyword>
<proteinExistence type="predicted"/>
<gene>
    <name evidence="1" type="ORF">J2X19_002895</name>
</gene>
<reference evidence="1 2" key="1">
    <citation type="submission" date="2023-07" db="EMBL/GenBank/DDBJ databases">
        <title>Sorghum-associated microbial communities from plants grown in Nebraska, USA.</title>
        <authorList>
            <person name="Schachtman D."/>
        </authorList>
    </citation>
    <scope>NUCLEOTIDE SEQUENCE [LARGE SCALE GENOMIC DNA]</scope>
    <source>
        <strain evidence="1 2">BE313</strain>
    </source>
</reference>